<dbReference type="Proteomes" id="UP000037505">
    <property type="component" value="Unassembled WGS sequence"/>
</dbReference>
<dbReference type="InterPro" id="IPR050797">
    <property type="entry name" value="Carb_Metab_Trans_Reg"/>
</dbReference>
<evidence type="ECO:0000256" key="5">
    <source>
        <dbReference type="ARBA" id="ARBA00023242"/>
    </source>
</evidence>
<feature type="region of interest" description="Disordered" evidence="6">
    <location>
        <begin position="111"/>
        <end position="135"/>
    </location>
</feature>
<dbReference type="CDD" id="cd12148">
    <property type="entry name" value="fungal_TF_MHR"/>
    <property type="match status" value="1"/>
</dbReference>
<dbReference type="InterPro" id="IPR001138">
    <property type="entry name" value="Zn2Cys6_DnaBD"/>
</dbReference>
<dbReference type="Gene3D" id="4.10.240.10">
    <property type="entry name" value="Zn(2)-C6 fungal-type DNA-binding domain"/>
    <property type="match status" value="1"/>
</dbReference>
<feature type="domain" description="Zn(2)-C6 fungal-type" evidence="7">
    <location>
        <begin position="28"/>
        <end position="59"/>
    </location>
</feature>
<dbReference type="InterPro" id="IPR036864">
    <property type="entry name" value="Zn2-C6_fun-type_DNA-bd_sf"/>
</dbReference>
<evidence type="ECO:0000256" key="6">
    <source>
        <dbReference type="SAM" id="MobiDB-lite"/>
    </source>
</evidence>
<reference evidence="8 9" key="1">
    <citation type="submission" date="2014-06" db="EMBL/GenBank/DDBJ databases">
        <title>The Genome of the Aflatoxigenic Filamentous Fungus Aspergillus nomius.</title>
        <authorList>
            <person name="Moore M.G."/>
            <person name="Shannon B.M."/>
            <person name="Brian M.M."/>
        </authorList>
    </citation>
    <scope>NUCLEOTIDE SEQUENCE [LARGE SCALE GENOMIC DNA]</scope>
    <source>
        <strain evidence="8 9">NRRL 13137</strain>
    </source>
</reference>
<dbReference type="Pfam" id="PF04082">
    <property type="entry name" value="Fungal_trans"/>
    <property type="match status" value="1"/>
</dbReference>
<protein>
    <submittedName>
        <fullName evidence="8">Fungal specific transcription factor domain protein</fullName>
    </submittedName>
</protein>
<dbReference type="PROSITE" id="PS00463">
    <property type="entry name" value="ZN2_CY6_FUNGAL_1"/>
    <property type="match status" value="1"/>
</dbReference>
<dbReference type="GO" id="GO:0000981">
    <property type="term" value="F:DNA-binding transcription factor activity, RNA polymerase II-specific"/>
    <property type="evidence" value="ECO:0007669"/>
    <property type="project" value="InterPro"/>
</dbReference>
<dbReference type="EMBL" id="JNOM01000193">
    <property type="protein sequence ID" value="KNG84697.1"/>
    <property type="molecule type" value="Genomic_DNA"/>
</dbReference>
<evidence type="ECO:0000256" key="2">
    <source>
        <dbReference type="ARBA" id="ARBA00023015"/>
    </source>
</evidence>
<dbReference type="SUPFAM" id="SSF57701">
    <property type="entry name" value="Zn2/Cys6 DNA-binding domain"/>
    <property type="match status" value="1"/>
</dbReference>
<dbReference type="STRING" id="1509407.A0A0L1IYW8"/>
<comment type="caution">
    <text evidence="8">The sequence shown here is derived from an EMBL/GenBank/DDBJ whole genome shotgun (WGS) entry which is preliminary data.</text>
</comment>
<keyword evidence="2" id="KW-0805">Transcription regulation</keyword>
<dbReference type="GO" id="GO:0003677">
    <property type="term" value="F:DNA binding"/>
    <property type="evidence" value="ECO:0007669"/>
    <property type="project" value="UniProtKB-KW"/>
</dbReference>
<evidence type="ECO:0000256" key="3">
    <source>
        <dbReference type="ARBA" id="ARBA00023125"/>
    </source>
</evidence>
<evidence type="ECO:0000256" key="1">
    <source>
        <dbReference type="ARBA" id="ARBA00022723"/>
    </source>
</evidence>
<keyword evidence="4" id="KW-0804">Transcription</keyword>
<dbReference type="RefSeq" id="XP_015405620.1">
    <property type="nucleotide sequence ID" value="XM_015553313.1"/>
</dbReference>
<dbReference type="GeneID" id="26809861"/>
<dbReference type="OrthoDB" id="4676at2759"/>
<keyword evidence="9" id="KW-1185">Reference proteome</keyword>
<evidence type="ECO:0000259" key="7">
    <source>
        <dbReference type="PROSITE" id="PS50048"/>
    </source>
</evidence>
<evidence type="ECO:0000313" key="9">
    <source>
        <dbReference type="Proteomes" id="UP000037505"/>
    </source>
</evidence>
<dbReference type="GO" id="GO:0001080">
    <property type="term" value="P:nitrogen catabolite activation of transcription from RNA polymerase II promoter"/>
    <property type="evidence" value="ECO:0007669"/>
    <property type="project" value="TreeGrafter"/>
</dbReference>
<accession>A0A0L1IYW8</accession>
<dbReference type="GO" id="GO:0005634">
    <property type="term" value="C:nucleus"/>
    <property type="evidence" value="ECO:0007669"/>
    <property type="project" value="TreeGrafter"/>
</dbReference>
<dbReference type="SMART" id="SM00066">
    <property type="entry name" value="GAL4"/>
    <property type="match status" value="1"/>
</dbReference>
<dbReference type="SMART" id="SM00906">
    <property type="entry name" value="Fungal_trans"/>
    <property type="match status" value="1"/>
</dbReference>
<dbReference type="PANTHER" id="PTHR31668">
    <property type="entry name" value="GLUCOSE TRANSPORT TRANSCRIPTION REGULATOR RGT1-RELATED-RELATED"/>
    <property type="match status" value="1"/>
</dbReference>
<gene>
    <name evidence="8" type="ORF">ANOM_008057</name>
</gene>
<dbReference type="AlphaFoldDB" id="A0A0L1IYW8"/>
<keyword evidence="3" id="KW-0238">DNA-binding</keyword>
<keyword evidence="1" id="KW-0479">Metal-binding</keyword>
<name>A0A0L1IYW8_ASPN3</name>
<sequence length="726" mass="81452">MESLSPSNANSPHTPRYTRPYRSKRHPPCDPCRRKKLRCQAERGNTCQRCQTSGSLCTFGGLQAVHQPSTALADANQASPPSAQQVTAVQPVEELHAAVNTDDSARCQSEPILPLGPSAGPDSGEVPSSEPVTTAPATYHFPERPPAQAIQTLDQLKGFSYQVTGASGESDPWLLRHCKFDDHGFLLFHQVHFRNAGGLPLDEKIPVHFLVTTDELYGPAKEETAIPRSQSRREELNGLVPLDCGQKLVALFVKFIFPTLPVISRSLFGLTFTRITPDQHVLNNMPVHLLAAIYASAQPFTKFDEYLSVLNAYSTPPTEQLWRMVWEILLQEIHTPHLAALQAGLLYLHKAPGKSQSAVADSASVWSFVGLLVGLATSLGLQMECGPMGLPAWERRLRRRLWWAIYAEDKLRSLLMGRPPYIRQNEWDVTELDDNDFHIDEAQIVLLSPPRSLLAQDVLHAQQFQCFARLSLIADEVQHDLYALRSSQRLSSNFPESFKTARPLLQKLREWYVHLPAPLRLHDRLFASIDGTGPQLTCLHFAYTLLEVFIFRALLRPMVRSATPPPLFEATEASTNFTTALDDYIFHIMESDEIEPTPAIDLSNENGAGSAVLKAAENCAAKMLRLVMRMAYSDLAGYWFSWSRIGFATVSSFMLLLLVQAPSKEHAIRARRLVHMWRQALRRQSEGSSLMNLALVRLDGIHWTGLCRNYYLPKHVKEALDETVYQ</sequence>
<feature type="compositionally biased region" description="Polar residues" evidence="6">
    <location>
        <begin position="1"/>
        <end position="13"/>
    </location>
</feature>
<dbReference type="InterPro" id="IPR007219">
    <property type="entry name" value="XnlR_reg_dom"/>
</dbReference>
<dbReference type="PANTHER" id="PTHR31668:SF4">
    <property type="entry name" value="TRANSCRIPTIONAL ACTIVATOR PROTEIN DAL81"/>
    <property type="match status" value="1"/>
</dbReference>
<keyword evidence="5" id="KW-0539">Nucleus</keyword>
<dbReference type="Pfam" id="PF00172">
    <property type="entry name" value="Zn_clus"/>
    <property type="match status" value="1"/>
</dbReference>
<feature type="region of interest" description="Disordered" evidence="6">
    <location>
        <begin position="1"/>
        <end position="32"/>
    </location>
</feature>
<dbReference type="GO" id="GO:0006351">
    <property type="term" value="P:DNA-templated transcription"/>
    <property type="evidence" value="ECO:0007669"/>
    <property type="project" value="InterPro"/>
</dbReference>
<dbReference type="CDD" id="cd00067">
    <property type="entry name" value="GAL4"/>
    <property type="match status" value="1"/>
</dbReference>
<dbReference type="PROSITE" id="PS50048">
    <property type="entry name" value="ZN2_CY6_FUNGAL_2"/>
    <property type="match status" value="1"/>
</dbReference>
<evidence type="ECO:0000256" key="4">
    <source>
        <dbReference type="ARBA" id="ARBA00023163"/>
    </source>
</evidence>
<proteinExistence type="predicted"/>
<organism evidence="8 9">
    <name type="scientific">Aspergillus nomiae NRRL (strain ATCC 15546 / NRRL 13137 / CBS 260.88 / M93)</name>
    <dbReference type="NCBI Taxonomy" id="1509407"/>
    <lineage>
        <taxon>Eukaryota</taxon>
        <taxon>Fungi</taxon>
        <taxon>Dikarya</taxon>
        <taxon>Ascomycota</taxon>
        <taxon>Pezizomycotina</taxon>
        <taxon>Eurotiomycetes</taxon>
        <taxon>Eurotiomycetidae</taxon>
        <taxon>Eurotiales</taxon>
        <taxon>Aspergillaceae</taxon>
        <taxon>Aspergillus</taxon>
        <taxon>Aspergillus subgen. Circumdati</taxon>
    </lineage>
</organism>
<evidence type="ECO:0000313" key="8">
    <source>
        <dbReference type="EMBL" id="KNG84697.1"/>
    </source>
</evidence>
<dbReference type="GO" id="GO:0008270">
    <property type="term" value="F:zinc ion binding"/>
    <property type="evidence" value="ECO:0007669"/>
    <property type="project" value="InterPro"/>
</dbReference>